<feature type="region of interest" description="Disordered" evidence="1">
    <location>
        <begin position="87"/>
        <end position="106"/>
    </location>
</feature>
<accession>A0A1Y1UL75</accession>
<reference evidence="2 3" key="1">
    <citation type="submission" date="2017-03" db="EMBL/GenBank/DDBJ databases">
        <title>Widespread Adenine N6-methylation of Active Genes in Fungi.</title>
        <authorList>
            <consortium name="DOE Joint Genome Institute"/>
            <person name="Mondo S.J."/>
            <person name="Dannebaum R.O."/>
            <person name="Kuo R.C."/>
            <person name="Louie K.B."/>
            <person name="Bewick A.J."/>
            <person name="Labutti K."/>
            <person name="Haridas S."/>
            <person name="Kuo A."/>
            <person name="Salamov A."/>
            <person name="Ahrendt S.R."/>
            <person name="Lau R."/>
            <person name="Bowen B.P."/>
            <person name="Lipzen A."/>
            <person name="Sullivan W."/>
            <person name="Andreopoulos W.B."/>
            <person name="Clum A."/>
            <person name="Lindquist E."/>
            <person name="Daum C."/>
            <person name="Northen T.R."/>
            <person name="Ramamoorthy G."/>
            <person name="Schmitz R.J."/>
            <person name="Gryganskyi A."/>
            <person name="Culley D."/>
            <person name="Magnuson J."/>
            <person name="James T.Y."/>
            <person name="O'Malley M.A."/>
            <person name="Stajich J.E."/>
            <person name="Spatafora J.W."/>
            <person name="Visel A."/>
            <person name="Grigoriev I.V."/>
        </authorList>
    </citation>
    <scope>NUCLEOTIDE SEQUENCE [LARGE SCALE GENOMIC DNA]</scope>
    <source>
        <strain evidence="2 3">NRRL Y-17943</strain>
    </source>
</reference>
<dbReference type="Proteomes" id="UP000193218">
    <property type="component" value="Unassembled WGS sequence"/>
</dbReference>
<dbReference type="InParanoid" id="A0A1Y1UL75"/>
<evidence type="ECO:0000313" key="3">
    <source>
        <dbReference type="Proteomes" id="UP000193218"/>
    </source>
</evidence>
<name>A0A1Y1UL75_9TREE</name>
<gene>
    <name evidence="2" type="ORF">BD324DRAFT_403007</name>
</gene>
<organism evidence="2 3">
    <name type="scientific">Kockovaella imperatae</name>
    <dbReference type="NCBI Taxonomy" id="4999"/>
    <lineage>
        <taxon>Eukaryota</taxon>
        <taxon>Fungi</taxon>
        <taxon>Dikarya</taxon>
        <taxon>Basidiomycota</taxon>
        <taxon>Agaricomycotina</taxon>
        <taxon>Tremellomycetes</taxon>
        <taxon>Tremellales</taxon>
        <taxon>Cuniculitremaceae</taxon>
        <taxon>Kockovaella</taxon>
    </lineage>
</organism>
<protein>
    <submittedName>
        <fullName evidence="2">Uncharacterized protein</fullName>
    </submittedName>
</protein>
<sequence>MSLSHCIPSPQSTHIDPTPYPIFRLGRFHTAFKLPQYRLIYRPPSAYQHHSTPLPLGVFYKLILPFISCSHRLFPSGLALLTHRDRHCAASSPPPRKSASSPNPHA</sequence>
<feature type="compositionally biased region" description="Low complexity" evidence="1">
    <location>
        <begin position="97"/>
        <end position="106"/>
    </location>
</feature>
<dbReference type="RefSeq" id="XP_021871842.1">
    <property type="nucleotide sequence ID" value="XM_022012691.1"/>
</dbReference>
<dbReference type="AlphaFoldDB" id="A0A1Y1UL75"/>
<proteinExistence type="predicted"/>
<comment type="caution">
    <text evidence="2">The sequence shown here is derived from an EMBL/GenBank/DDBJ whole genome shotgun (WGS) entry which is preliminary data.</text>
</comment>
<keyword evidence="3" id="KW-1185">Reference proteome</keyword>
<dbReference type="GeneID" id="33554499"/>
<evidence type="ECO:0000256" key="1">
    <source>
        <dbReference type="SAM" id="MobiDB-lite"/>
    </source>
</evidence>
<evidence type="ECO:0000313" key="2">
    <source>
        <dbReference type="EMBL" id="ORX37855.1"/>
    </source>
</evidence>
<dbReference type="EMBL" id="NBSH01000005">
    <property type="protein sequence ID" value="ORX37855.1"/>
    <property type="molecule type" value="Genomic_DNA"/>
</dbReference>